<evidence type="ECO:0000256" key="1">
    <source>
        <dbReference type="ARBA" id="ARBA00011073"/>
    </source>
</evidence>
<feature type="active site" description="Charge relay system" evidence="5">
    <location>
        <position position="392"/>
    </location>
</feature>
<evidence type="ECO:0000313" key="9">
    <source>
        <dbReference type="Proteomes" id="UP000766595"/>
    </source>
</evidence>
<dbReference type="GO" id="GO:0004252">
    <property type="term" value="F:serine-type endopeptidase activity"/>
    <property type="evidence" value="ECO:0007669"/>
    <property type="project" value="UniProtKB-UniRule"/>
</dbReference>
<dbReference type="EMBL" id="JAHHZF010000003">
    <property type="protein sequence ID" value="MBT9289387.1"/>
    <property type="molecule type" value="Genomic_DNA"/>
</dbReference>
<accession>A0A947D793</accession>
<dbReference type="GO" id="GO:0006508">
    <property type="term" value="P:proteolysis"/>
    <property type="evidence" value="ECO:0007669"/>
    <property type="project" value="UniProtKB-KW"/>
</dbReference>
<dbReference type="InterPro" id="IPR015500">
    <property type="entry name" value="Peptidase_S8_subtilisin-rel"/>
</dbReference>
<dbReference type="Gene3D" id="3.40.50.200">
    <property type="entry name" value="Peptidase S8/S53 domain"/>
    <property type="match status" value="1"/>
</dbReference>
<dbReference type="PROSITE" id="PS00137">
    <property type="entry name" value="SUBTILASE_HIS"/>
    <property type="match status" value="1"/>
</dbReference>
<keyword evidence="2 5" id="KW-0645">Protease</keyword>
<dbReference type="SUPFAM" id="SSF52743">
    <property type="entry name" value="Subtilisin-like"/>
    <property type="match status" value="1"/>
</dbReference>
<dbReference type="PROSITE" id="PS51892">
    <property type="entry name" value="SUBTILASE"/>
    <property type="match status" value="1"/>
</dbReference>
<keyword evidence="4 5" id="KW-0720">Serine protease</keyword>
<dbReference type="PANTHER" id="PTHR43806">
    <property type="entry name" value="PEPTIDASE S8"/>
    <property type="match status" value="1"/>
</dbReference>
<dbReference type="InterPro" id="IPR036852">
    <property type="entry name" value="Peptidase_S8/S53_dom_sf"/>
</dbReference>
<dbReference type="PROSITE" id="PS00136">
    <property type="entry name" value="SUBTILASE_ASP"/>
    <property type="match status" value="1"/>
</dbReference>
<evidence type="ECO:0000256" key="2">
    <source>
        <dbReference type="ARBA" id="ARBA00022670"/>
    </source>
</evidence>
<dbReference type="InterPro" id="IPR023827">
    <property type="entry name" value="Peptidase_S8_Asp-AS"/>
</dbReference>
<dbReference type="InterPro" id="IPR050131">
    <property type="entry name" value="Peptidase_S8_subtilisin-like"/>
</dbReference>
<gene>
    <name evidence="8" type="ORF">KL771_07985</name>
</gene>
<keyword evidence="3 5" id="KW-0378">Hydrolase</keyword>
<evidence type="ECO:0000256" key="3">
    <source>
        <dbReference type="ARBA" id="ARBA00022801"/>
    </source>
</evidence>
<evidence type="ECO:0000313" key="8">
    <source>
        <dbReference type="EMBL" id="MBT9289387.1"/>
    </source>
</evidence>
<dbReference type="PROSITE" id="PS00138">
    <property type="entry name" value="SUBTILASE_SER"/>
    <property type="match status" value="1"/>
</dbReference>
<feature type="active site" description="Charge relay system" evidence="5">
    <location>
        <position position="175"/>
    </location>
</feature>
<dbReference type="InterPro" id="IPR022398">
    <property type="entry name" value="Peptidase_S8_His-AS"/>
</dbReference>
<evidence type="ECO:0000259" key="7">
    <source>
        <dbReference type="Pfam" id="PF00082"/>
    </source>
</evidence>
<evidence type="ECO:0000256" key="5">
    <source>
        <dbReference type="PROSITE-ProRule" id="PRU01240"/>
    </source>
</evidence>
<reference evidence="8 9" key="1">
    <citation type="submission" date="2021-06" db="EMBL/GenBank/DDBJ databases">
        <authorList>
            <person name="Grouzdev D.S."/>
            <person name="Koziaeva V."/>
        </authorList>
    </citation>
    <scope>NUCLEOTIDE SEQUENCE [LARGE SCALE GENOMIC DNA]</scope>
    <source>
        <strain evidence="8 9">22</strain>
    </source>
</reference>
<comment type="similarity">
    <text evidence="1 5 6">Belongs to the peptidase S8 family.</text>
</comment>
<sequence>MEPDTARLKRAIIVPKTAMLALEGDGSFGTGGARFKAAQAIEPATQLAASALRMKSALGRLALDADGDQFAFARLTQGTADGVVKSLNNINAMMVISRDMEKLKDAASAIDSDFVVVDDFDLAMPSAGLRYTEFQKRHFRTTDAKADREMREASGTLQAHRSGIRGDNVAVGILDTGVDADHVEFRGRRVLFRHIGYYPGAGEAPRIVRGFDTDGHGTHVAGILTGRKVGVAPGALLHCASVIESETMRTSMVRTVYGLNWMLGHLKLDPAVPAVLNLSLGFPAVDNVDEKGHKTRLATIRYMIKNLIANDILVVSAIGNEGPGTCGFPAAFDEVLAVGAVDAFGRTADFSGSCTTGGTKKPDIMGFGVNVLSAVERDVDGRSLYTRMSGTSMAAPYVAGIATLYRSAYPNEPVSAIIDMIRSTAIYLGKSTQGAEAGLAAFQTNP</sequence>
<dbReference type="Proteomes" id="UP000766595">
    <property type="component" value="Unassembled WGS sequence"/>
</dbReference>
<evidence type="ECO:0000256" key="6">
    <source>
        <dbReference type="RuleBase" id="RU003355"/>
    </source>
</evidence>
<feature type="active site" description="Charge relay system" evidence="5">
    <location>
        <position position="216"/>
    </location>
</feature>
<dbReference type="PRINTS" id="PR00723">
    <property type="entry name" value="SUBTILISIN"/>
</dbReference>
<dbReference type="AlphaFoldDB" id="A0A947D793"/>
<dbReference type="PANTHER" id="PTHR43806:SF11">
    <property type="entry name" value="CEREVISIN-RELATED"/>
    <property type="match status" value="1"/>
</dbReference>
<dbReference type="Pfam" id="PF00082">
    <property type="entry name" value="Peptidase_S8"/>
    <property type="match status" value="1"/>
</dbReference>
<keyword evidence="9" id="KW-1185">Reference proteome</keyword>
<protein>
    <submittedName>
        <fullName evidence="8">S8 family serine peptidase</fullName>
    </submittedName>
</protein>
<dbReference type="RefSeq" id="WP_261968017.1">
    <property type="nucleotide sequence ID" value="NZ_JAHHZF010000003.1"/>
</dbReference>
<evidence type="ECO:0000256" key="4">
    <source>
        <dbReference type="ARBA" id="ARBA00022825"/>
    </source>
</evidence>
<dbReference type="InterPro" id="IPR000209">
    <property type="entry name" value="Peptidase_S8/S53_dom"/>
</dbReference>
<organism evidence="8 9">
    <name type="scientific">Prosthecodimorpha staleyi</name>
    <dbReference type="NCBI Taxonomy" id="2840188"/>
    <lineage>
        <taxon>Bacteria</taxon>
        <taxon>Pseudomonadati</taxon>
        <taxon>Pseudomonadota</taxon>
        <taxon>Alphaproteobacteria</taxon>
        <taxon>Hyphomicrobiales</taxon>
        <taxon>Ancalomicrobiaceae</taxon>
        <taxon>Prosthecodimorpha</taxon>
    </lineage>
</organism>
<feature type="domain" description="Peptidase S8/S53" evidence="7">
    <location>
        <begin position="166"/>
        <end position="432"/>
    </location>
</feature>
<name>A0A947D793_9HYPH</name>
<dbReference type="InterPro" id="IPR023828">
    <property type="entry name" value="Peptidase_S8_Ser-AS"/>
</dbReference>
<comment type="caution">
    <text evidence="8">The sequence shown here is derived from an EMBL/GenBank/DDBJ whole genome shotgun (WGS) entry which is preliminary data.</text>
</comment>
<proteinExistence type="inferred from homology"/>